<keyword evidence="2" id="KW-1185">Reference proteome</keyword>
<dbReference type="STRING" id="29760.F6I4R3"/>
<proteinExistence type="predicted"/>
<dbReference type="EMBL" id="FN596746">
    <property type="protein sequence ID" value="CCB61900.1"/>
    <property type="molecule type" value="Genomic_DNA"/>
</dbReference>
<evidence type="ECO:0000313" key="2">
    <source>
        <dbReference type="Proteomes" id="UP000009183"/>
    </source>
</evidence>
<dbReference type="Proteomes" id="UP000009183">
    <property type="component" value="Chromosome 14"/>
</dbReference>
<gene>
    <name evidence="1" type="ordered locus">VIT_14s0060g01480</name>
</gene>
<evidence type="ECO:0000313" key="1">
    <source>
        <dbReference type="EMBL" id="CCB61900.1"/>
    </source>
</evidence>
<dbReference type="PaxDb" id="29760-VIT_14s0060g01480.t01"/>
<accession>F6I4R3</accession>
<organism evidence="1 2">
    <name type="scientific">Vitis vinifera</name>
    <name type="common">Grape</name>
    <dbReference type="NCBI Taxonomy" id="29760"/>
    <lineage>
        <taxon>Eukaryota</taxon>
        <taxon>Viridiplantae</taxon>
        <taxon>Streptophyta</taxon>
        <taxon>Embryophyta</taxon>
        <taxon>Tracheophyta</taxon>
        <taxon>Spermatophyta</taxon>
        <taxon>Magnoliopsida</taxon>
        <taxon>eudicotyledons</taxon>
        <taxon>Gunneridae</taxon>
        <taxon>Pentapetalae</taxon>
        <taxon>rosids</taxon>
        <taxon>Vitales</taxon>
        <taxon>Vitaceae</taxon>
        <taxon>Viteae</taxon>
        <taxon>Vitis</taxon>
    </lineage>
</organism>
<protein>
    <submittedName>
        <fullName evidence="1">Uncharacterized protein</fullName>
    </submittedName>
</protein>
<name>F6I4R3_VITVI</name>
<dbReference type="HOGENOM" id="CLU_3054265_0_0_1"/>
<sequence length="54" mass="6002">MMRTKLHCHQLQMPPTADATIDYISSKNLKAMPDPKTQIIRKSVVGAGEGHEEP</sequence>
<dbReference type="AlphaFoldDB" id="F6I4R3"/>
<reference evidence="2" key="1">
    <citation type="journal article" date="2007" name="Nature">
        <title>The grapevine genome sequence suggests ancestral hexaploidization in major angiosperm phyla.</title>
        <authorList>
            <consortium name="The French-Italian Public Consortium for Grapevine Genome Characterization."/>
            <person name="Jaillon O."/>
            <person name="Aury J.-M."/>
            <person name="Noel B."/>
            <person name="Policriti A."/>
            <person name="Clepet C."/>
            <person name="Casagrande A."/>
            <person name="Choisne N."/>
            <person name="Aubourg S."/>
            <person name="Vitulo N."/>
            <person name="Jubin C."/>
            <person name="Vezzi A."/>
            <person name="Legeai F."/>
            <person name="Hugueney P."/>
            <person name="Dasilva C."/>
            <person name="Horner D."/>
            <person name="Mica E."/>
            <person name="Jublot D."/>
            <person name="Poulain J."/>
            <person name="Bruyere C."/>
            <person name="Billault A."/>
            <person name="Segurens B."/>
            <person name="Gouyvenoux M."/>
            <person name="Ugarte E."/>
            <person name="Cattonaro F."/>
            <person name="Anthouard V."/>
            <person name="Vico V."/>
            <person name="Del Fabbro C."/>
            <person name="Alaux M."/>
            <person name="Di Gaspero G."/>
            <person name="Dumas V."/>
            <person name="Felice N."/>
            <person name="Paillard S."/>
            <person name="Juman I."/>
            <person name="Moroldo M."/>
            <person name="Scalabrin S."/>
            <person name="Canaguier A."/>
            <person name="Le Clainche I."/>
            <person name="Malacrida G."/>
            <person name="Durand E."/>
            <person name="Pesole G."/>
            <person name="Laucou V."/>
            <person name="Chatelet P."/>
            <person name="Merdinoglu D."/>
            <person name="Delledonne M."/>
            <person name="Pezzotti M."/>
            <person name="Lecharny A."/>
            <person name="Scarpelli C."/>
            <person name="Artiguenave F."/>
            <person name="Pe M.E."/>
            <person name="Valle G."/>
            <person name="Morgante M."/>
            <person name="Caboche M."/>
            <person name="Adam-Blondon A.-F."/>
            <person name="Weissenbach J."/>
            <person name="Quetier F."/>
            <person name="Wincker P."/>
        </authorList>
    </citation>
    <scope>NUCLEOTIDE SEQUENCE [LARGE SCALE GENOMIC DNA]</scope>
    <source>
        <strain evidence="2">cv. Pinot noir / PN40024</strain>
    </source>
</reference>
<dbReference type="InParanoid" id="F6I4R3"/>